<protein>
    <recommendedName>
        <fullName evidence="3">N-acetylmuramoyl-L-alanine amidase</fullName>
        <ecNumber evidence="3">3.5.1.28</ecNumber>
    </recommendedName>
</protein>
<dbReference type="PANTHER" id="PTHR30417">
    <property type="entry name" value="N-ACETYLMURAMOYL-L-ALANINE AMIDASE AMID"/>
    <property type="match status" value="1"/>
</dbReference>
<evidence type="ECO:0000256" key="4">
    <source>
        <dbReference type="ARBA" id="ARBA00022801"/>
    </source>
</evidence>
<dbReference type="GO" id="GO:0009253">
    <property type="term" value="P:peptidoglycan catabolic process"/>
    <property type="evidence" value="ECO:0007669"/>
    <property type="project" value="InterPro"/>
</dbReference>
<evidence type="ECO:0000256" key="1">
    <source>
        <dbReference type="ARBA" id="ARBA00001561"/>
    </source>
</evidence>
<dbReference type="Pfam" id="PF01510">
    <property type="entry name" value="Amidase_2"/>
    <property type="match status" value="1"/>
</dbReference>
<dbReference type="PANTHER" id="PTHR30417:SF1">
    <property type="entry name" value="N-ACETYLMURAMOYL-L-ALANINE AMIDASE AMID"/>
    <property type="match status" value="1"/>
</dbReference>
<comment type="catalytic activity">
    <reaction evidence="1">
        <text>Hydrolyzes the link between N-acetylmuramoyl residues and L-amino acid residues in certain cell-wall glycopeptides.</text>
        <dbReference type="EC" id="3.5.1.28"/>
    </reaction>
</comment>
<proteinExistence type="inferred from homology"/>
<dbReference type="GO" id="GO:0071555">
    <property type="term" value="P:cell wall organization"/>
    <property type="evidence" value="ECO:0007669"/>
    <property type="project" value="UniProtKB-KW"/>
</dbReference>
<dbReference type="AlphaFoldDB" id="A0A0H3HEJ7"/>
<sequence>MRTCRAGVLLALLLAGCASEKGIIDRDGYQLDTRHPAQAAYPRIKVLVIHYTADDFDVSLATLTDNQVSSHYLIPEKPPLHGGKPRIWQLVPEEELAWHAGVSFWRGSTRINDTSIGIELENRGWQKTAGVKSFTPFNPAQIDALIPLAKDIIARYHIAPQNVVAHADIAPQRKDDPGPLFPWRRLAEQGIGAWPDARRVAFYLQGRPSYEPVDAAALLDVLARYGYQVTPEMTPAQQKRVIMAFQMHFRPARWDGVADAQTLAIAEALLEKYGRG</sequence>
<organism evidence="7 8">
    <name type="scientific">Klebsiella michiganensis (strain ATCC 8724 / DSM 4798 / JCM 20051 / NBRC 3318 / NRRL B-199 / KCTC 1686 / BUCSAV 143 / CCM 1901)</name>
    <dbReference type="NCBI Taxonomy" id="1006551"/>
    <lineage>
        <taxon>Bacteria</taxon>
        <taxon>Pseudomonadati</taxon>
        <taxon>Pseudomonadota</taxon>
        <taxon>Gammaproteobacteria</taxon>
        <taxon>Enterobacterales</taxon>
        <taxon>Enterobacteriaceae</taxon>
        <taxon>Klebsiella/Raoultella group</taxon>
        <taxon>Klebsiella</taxon>
    </lineage>
</organism>
<dbReference type="SUPFAM" id="SSF55846">
    <property type="entry name" value="N-acetylmuramoyl-L-alanine amidase-like"/>
    <property type="match status" value="1"/>
</dbReference>
<evidence type="ECO:0000313" key="8">
    <source>
        <dbReference type="Proteomes" id="UP000007843"/>
    </source>
</evidence>
<dbReference type="PROSITE" id="PS51257">
    <property type="entry name" value="PROKAR_LIPOPROTEIN"/>
    <property type="match status" value="1"/>
</dbReference>
<evidence type="ECO:0000259" key="6">
    <source>
        <dbReference type="SMART" id="SM00644"/>
    </source>
</evidence>
<dbReference type="Gene3D" id="3.40.80.10">
    <property type="entry name" value="Peptidoglycan recognition protein-like"/>
    <property type="match status" value="1"/>
</dbReference>
<evidence type="ECO:0000256" key="2">
    <source>
        <dbReference type="ARBA" id="ARBA00007553"/>
    </source>
</evidence>
<dbReference type="InterPro" id="IPR051206">
    <property type="entry name" value="NAMLAA_amidase_2"/>
</dbReference>
<dbReference type="Proteomes" id="UP000007843">
    <property type="component" value="Chromosome"/>
</dbReference>
<dbReference type="InterPro" id="IPR002502">
    <property type="entry name" value="Amidase_domain"/>
</dbReference>
<dbReference type="PATRIC" id="fig|1006551.4.peg.3152"/>
<dbReference type="GO" id="GO:0009254">
    <property type="term" value="P:peptidoglycan turnover"/>
    <property type="evidence" value="ECO:0007669"/>
    <property type="project" value="TreeGrafter"/>
</dbReference>
<dbReference type="Gene3D" id="6.20.370.150">
    <property type="match status" value="1"/>
</dbReference>
<name>A0A0H3HEJ7_KLEM8</name>
<evidence type="ECO:0000313" key="7">
    <source>
        <dbReference type="EMBL" id="AEX04875.1"/>
    </source>
</evidence>
<comment type="similarity">
    <text evidence="2">Belongs to the N-acetylmuramoyl-L-alanine amidase 2 family.</text>
</comment>
<dbReference type="EMBL" id="CP003218">
    <property type="protein sequence ID" value="AEX04875.1"/>
    <property type="molecule type" value="Genomic_DNA"/>
</dbReference>
<dbReference type="HOGENOM" id="CLU_049290_2_1_6"/>
<dbReference type="InterPro" id="IPR036365">
    <property type="entry name" value="PGBD-like_sf"/>
</dbReference>
<dbReference type="GO" id="GO:0008745">
    <property type="term" value="F:N-acetylmuramoyl-L-alanine amidase activity"/>
    <property type="evidence" value="ECO:0007669"/>
    <property type="project" value="UniProtKB-EC"/>
</dbReference>
<dbReference type="CDD" id="cd06583">
    <property type="entry name" value="PGRP"/>
    <property type="match status" value="1"/>
</dbReference>
<feature type="domain" description="N-acetylmuramoyl-L-alanine amidase" evidence="6">
    <location>
        <begin position="32"/>
        <end position="178"/>
    </location>
</feature>
<dbReference type="InterPro" id="IPR036505">
    <property type="entry name" value="Amidase/PGRP_sf"/>
</dbReference>
<evidence type="ECO:0000256" key="3">
    <source>
        <dbReference type="ARBA" id="ARBA00011901"/>
    </source>
</evidence>
<dbReference type="Gene3D" id="1.10.101.10">
    <property type="entry name" value="PGBD-like superfamily/PGBD"/>
    <property type="match status" value="1"/>
</dbReference>
<dbReference type="EC" id="3.5.1.28" evidence="3"/>
<evidence type="ECO:0000256" key="5">
    <source>
        <dbReference type="ARBA" id="ARBA00023316"/>
    </source>
</evidence>
<accession>A0A0H3HEJ7</accession>
<dbReference type="FunFam" id="3.40.80.10:FF:000003">
    <property type="entry name" value="N-acetylmuramoyl-L-alanine amidase"/>
    <property type="match status" value="1"/>
</dbReference>
<dbReference type="GO" id="GO:0019867">
    <property type="term" value="C:outer membrane"/>
    <property type="evidence" value="ECO:0007669"/>
    <property type="project" value="TreeGrafter"/>
</dbReference>
<keyword evidence="5" id="KW-0961">Cell wall biogenesis/degradation</keyword>
<gene>
    <name evidence="7" type="ordered locus">KOX_15755</name>
</gene>
<dbReference type="SMART" id="SM00644">
    <property type="entry name" value="Ami_2"/>
    <property type="match status" value="1"/>
</dbReference>
<dbReference type="SUPFAM" id="SSF47090">
    <property type="entry name" value="PGBD-like"/>
    <property type="match status" value="1"/>
</dbReference>
<reference evidence="7 8" key="1">
    <citation type="journal article" date="2012" name="J. Bacteriol.">
        <title>Complete genome sequence of Klebsiella oxytoca KCTC 1686, used in production of 2,3-butanediol.</title>
        <authorList>
            <person name="Shin S.H."/>
            <person name="Kim S."/>
            <person name="Kim J.Y."/>
            <person name="Lee S."/>
            <person name="Um Y."/>
            <person name="Oh M.K."/>
            <person name="Kim Y.R."/>
            <person name="Lee J."/>
            <person name="Yang K.S."/>
        </authorList>
    </citation>
    <scope>NUCLEOTIDE SEQUENCE [LARGE SCALE GENOMIC DNA]</scope>
    <source>
        <strain evidence="8">ATCC 8724 / DSM 4798 / JCM 20051 / NBRC 3318 / NRRL B-199 / KCTC 1686</strain>
    </source>
</reference>
<keyword evidence="4" id="KW-0378">Hydrolase</keyword>
<dbReference type="KEGG" id="kox:KOX_15755"/>
<dbReference type="InterPro" id="IPR036366">
    <property type="entry name" value="PGBDSf"/>
</dbReference>
<dbReference type="RefSeq" id="WP_014228608.1">
    <property type="nucleotide sequence ID" value="NC_016612.1"/>
</dbReference>